<evidence type="ECO:0000313" key="4">
    <source>
        <dbReference type="Proteomes" id="UP000265515"/>
    </source>
</evidence>
<name>A0A388LNW6_CHABU</name>
<feature type="compositionally biased region" description="Gly residues" evidence="2">
    <location>
        <begin position="83"/>
        <end position="104"/>
    </location>
</feature>
<feature type="region of interest" description="Disordered" evidence="2">
    <location>
        <begin position="63"/>
        <end position="107"/>
    </location>
</feature>
<dbReference type="Gramene" id="GBG84017">
    <property type="protein sequence ID" value="GBG84017"/>
    <property type="gene ID" value="CBR_g37892"/>
</dbReference>
<feature type="compositionally biased region" description="Gly residues" evidence="2">
    <location>
        <begin position="662"/>
        <end position="671"/>
    </location>
</feature>
<reference evidence="3 4" key="1">
    <citation type="journal article" date="2018" name="Cell">
        <title>The Chara Genome: Secondary Complexity and Implications for Plant Terrestrialization.</title>
        <authorList>
            <person name="Nishiyama T."/>
            <person name="Sakayama H."/>
            <person name="Vries J.D."/>
            <person name="Buschmann H."/>
            <person name="Saint-Marcoux D."/>
            <person name="Ullrich K.K."/>
            <person name="Haas F.B."/>
            <person name="Vanderstraeten L."/>
            <person name="Becker D."/>
            <person name="Lang D."/>
            <person name="Vosolsobe S."/>
            <person name="Rombauts S."/>
            <person name="Wilhelmsson P.K.I."/>
            <person name="Janitza P."/>
            <person name="Kern R."/>
            <person name="Heyl A."/>
            <person name="Rumpler F."/>
            <person name="Villalobos L.I.A.C."/>
            <person name="Clay J.M."/>
            <person name="Skokan R."/>
            <person name="Toyoda A."/>
            <person name="Suzuki Y."/>
            <person name="Kagoshima H."/>
            <person name="Schijlen E."/>
            <person name="Tajeshwar N."/>
            <person name="Catarino B."/>
            <person name="Hetherington A.J."/>
            <person name="Saltykova A."/>
            <person name="Bonnot C."/>
            <person name="Breuninger H."/>
            <person name="Symeonidi A."/>
            <person name="Radhakrishnan G.V."/>
            <person name="Van Nieuwerburgh F."/>
            <person name="Deforce D."/>
            <person name="Chang C."/>
            <person name="Karol K.G."/>
            <person name="Hedrich R."/>
            <person name="Ulvskov P."/>
            <person name="Glockner G."/>
            <person name="Delwiche C.F."/>
            <person name="Petrasek J."/>
            <person name="Van de Peer Y."/>
            <person name="Friml J."/>
            <person name="Beilby M."/>
            <person name="Dolan L."/>
            <person name="Kohara Y."/>
            <person name="Sugano S."/>
            <person name="Fujiyama A."/>
            <person name="Delaux P.-M."/>
            <person name="Quint M."/>
            <person name="TheiBen G."/>
            <person name="Hagemann M."/>
            <person name="Harholt J."/>
            <person name="Dunand C."/>
            <person name="Zachgo S."/>
            <person name="Langdale J."/>
            <person name="Maumus F."/>
            <person name="Straeten D.V.D."/>
            <person name="Gould S.B."/>
            <person name="Rensing S.A."/>
        </authorList>
    </citation>
    <scope>NUCLEOTIDE SEQUENCE [LARGE SCALE GENOMIC DNA]</scope>
    <source>
        <strain evidence="3 4">S276</strain>
    </source>
</reference>
<feature type="region of interest" description="Disordered" evidence="2">
    <location>
        <begin position="880"/>
        <end position="905"/>
    </location>
</feature>
<gene>
    <name evidence="3" type="ORF">CBR_g37892</name>
</gene>
<keyword evidence="4" id="KW-1185">Reference proteome</keyword>
<feature type="compositionally biased region" description="Basic and acidic residues" evidence="2">
    <location>
        <begin position="343"/>
        <end position="352"/>
    </location>
</feature>
<evidence type="ECO:0000313" key="3">
    <source>
        <dbReference type="EMBL" id="GBG84017.1"/>
    </source>
</evidence>
<dbReference type="Proteomes" id="UP000265515">
    <property type="component" value="Unassembled WGS sequence"/>
</dbReference>
<organism evidence="3 4">
    <name type="scientific">Chara braunii</name>
    <name type="common">Braun's stonewort</name>
    <dbReference type="NCBI Taxonomy" id="69332"/>
    <lineage>
        <taxon>Eukaryota</taxon>
        <taxon>Viridiplantae</taxon>
        <taxon>Streptophyta</taxon>
        <taxon>Charophyceae</taxon>
        <taxon>Charales</taxon>
        <taxon>Characeae</taxon>
        <taxon>Chara</taxon>
    </lineage>
</organism>
<dbReference type="AlphaFoldDB" id="A0A388LNW6"/>
<feature type="region of interest" description="Disordered" evidence="2">
    <location>
        <begin position="153"/>
        <end position="193"/>
    </location>
</feature>
<feature type="compositionally biased region" description="Polar residues" evidence="2">
    <location>
        <begin position="646"/>
        <end position="658"/>
    </location>
</feature>
<comment type="caution">
    <text evidence="3">The sequence shown here is derived from an EMBL/GenBank/DDBJ whole genome shotgun (WGS) entry which is preliminary data.</text>
</comment>
<dbReference type="EMBL" id="BFEA01000460">
    <property type="protein sequence ID" value="GBG84017.1"/>
    <property type="molecule type" value="Genomic_DNA"/>
</dbReference>
<feature type="region of interest" description="Disordered" evidence="2">
    <location>
        <begin position="491"/>
        <end position="679"/>
    </location>
</feature>
<accession>A0A388LNW6</accession>
<protein>
    <submittedName>
        <fullName evidence="3">Uncharacterized protein</fullName>
    </submittedName>
</protein>
<keyword evidence="1" id="KW-0175">Coiled coil</keyword>
<feature type="compositionally biased region" description="Basic and acidic residues" evidence="2">
    <location>
        <begin position="159"/>
        <end position="169"/>
    </location>
</feature>
<feature type="coiled-coil region" evidence="1">
    <location>
        <begin position="754"/>
        <end position="800"/>
    </location>
</feature>
<feature type="compositionally biased region" description="Basic and acidic residues" evidence="2">
    <location>
        <begin position="727"/>
        <end position="741"/>
    </location>
</feature>
<proteinExistence type="predicted"/>
<feature type="region of interest" description="Disordered" evidence="2">
    <location>
        <begin position="705"/>
        <end position="741"/>
    </location>
</feature>
<feature type="compositionally biased region" description="Acidic residues" evidence="2">
    <location>
        <begin position="593"/>
        <end position="627"/>
    </location>
</feature>
<evidence type="ECO:0000256" key="2">
    <source>
        <dbReference type="SAM" id="MobiDB-lite"/>
    </source>
</evidence>
<feature type="region of interest" description="Disordered" evidence="2">
    <location>
        <begin position="314"/>
        <end position="352"/>
    </location>
</feature>
<evidence type="ECO:0000256" key="1">
    <source>
        <dbReference type="SAM" id="Coils"/>
    </source>
</evidence>
<sequence>MLHCTFCNKVFQGTQYQATIHFVQINYCKDGIDETLYEIARRSPEKFESGQMKRVGRYAAEHGLDVPRGRGASGGEARQHLVEGGGGGDGGQGASDRSLGGGGGDMEEDIIHIDHKARGPDEEGFSEHQDVPEFRLAIGERMLEWLRRAGKGQVPATEGLRHEPHKGADDDSYSVEEEVGHRATPADRGGLPRAEEEVTTAAAVEGEVVAAEEEVPAVATGEEEVPAGAAVEWEEAVQPVAVILDVVMEHEGADTTGGGDDVEEHLMQQFITEELDPVVGGLTSGMARGLGMSPTTGGAGSEKGTHFNFDMSMGAPPTCGGTASTDRAPSLDEVAGETGSQTPRERTTTESPDAARDIIERERVRLMASSNPRAQAFAWALEERRRKETGRDGGQGGVVAGAGVMEGVAAEEADEAVEGGPQAVDEVVEGGQGRDGGAGDARPAVHTKVMGPVVPFSGLHSAEARRSQPTEVAMYDVPPVIFTDLGSEPLVEPPCPQRPAPQEVDRPLDAEELAPTTTRHTPRKCGVPRPRLVPVEGGAALGESSRAEGLGMHRGSRGQDMVAQASTRVVLVRKEGGPVTIEENDPETAPTIQEEDEEYEGEEESEEESEAEESESHDNDDDDDDNEPPPPPPTRASTHPAAQIRESGNNGVSGSTVPVGNRGSGRSGGDGPQSSSENWMAGRTCFRYGDPDHFRNFCDDYQDAKRRGIPFVPPPQVRGGRMMATGQERRSLSADSTIRRGGSEIDSLMREYFLQKDQERRERVEREVREEAARNEEALRKEAELKRLEELAERRRYEDERDARRMRMVREEVLRGKEKDESGPAVKKVVKIVRTNERGETLEEEKEQLRWMITTAEADEEESEDDELLRLRRRAAGLSLNEKRKRGKEMAVGDNPPMVTPTKGNIQACPMEQNHKLVRSAMTKGQELDARLTSSNLFGRSRCHSSM</sequence>